<evidence type="ECO:0000313" key="2">
    <source>
        <dbReference type="EMBL" id="KPU72711.1"/>
    </source>
</evidence>
<proteinExistence type="predicted"/>
<dbReference type="EMBL" id="CH902623">
    <property type="protein sequence ID" value="KPU72711.1"/>
    <property type="molecule type" value="Genomic_DNA"/>
</dbReference>
<dbReference type="InParanoid" id="A0A0P9BLW6"/>
<gene>
    <name evidence="2" type="primary">Dana\GF27558</name>
    <name evidence="2" type="ORF">GF27558</name>
</gene>
<name>A0A0P9BLW6_DROAN</name>
<organism evidence="2 3">
    <name type="scientific">Drosophila ananassae</name>
    <name type="common">Fruit fly</name>
    <dbReference type="NCBI Taxonomy" id="7217"/>
    <lineage>
        <taxon>Eukaryota</taxon>
        <taxon>Metazoa</taxon>
        <taxon>Ecdysozoa</taxon>
        <taxon>Arthropoda</taxon>
        <taxon>Hexapoda</taxon>
        <taxon>Insecta</taxon>
        <taxon>Pterygota</taxon>
        <taxon>Neoptera</taxon>
        <taxon>Endopterygota</taxon>
        <taxon>Diptera</taxon>
        <taxon>Brachycera</taxon>
        <taxon>Muscomorpha</taxon>
        <taxon>Ephydroidea</taxon>
        <taxon>Drosophilidae</taxon>
        <taxon>Drosophila</taxon>
        <taxon>Sophophora</taxon>
    </lineage>
</organism>
<evidence type="ECO:0000313" key="3">
    <source>
        <dbReference type="Proteomes" id="UP000007801"/>
    </source>
</evidence>
<protein>
    <submittedName>
        <fullName evidence="2">Uncharacterized protein</fullName>
    </submittedName>
</protein>
<dbReference type="AlphaFoldDB" id="A0A0P9BLW6"/>
<feature type="compositionally biased region" description="Basic and acidic residues" evidence="1">
    <location>
        <begin position="36"/>
        <end position="60"/>
    </location>
</feature>
<dbReference type="Proteomes" id="UP000007801">
    <property type="component" value="Unassembled WGS sequence"/>
</dbReference>
<accession>A0A0P9BLW6</accession>
<sequence>MVEVATPKNIDRGKVTGVGSPATGGIMYDRTGMRQQRCEADSKEHGPENTDSESGARRSAAESVDWVQSETALVAELGNNPLRNSANIKAEWAYWCAPRAVKLGVAVSVGPSGSEEKESGTCPAQARRELRCISIDAGATEGAKRRNQRGDSSDEGGFDLTLGEDFGRPRALKEEFQEGAAASAPEYGTRSWRSYKGER</sequence>
<evidence type="ECO:0000256" key="1">
    <source>
        <dbReference type="SAM" id="MobiDB-lite"/>
    </source>
</evidence>
<feature type="compositionally biased region" description="Basic and acidic residues" evidence="1">
    <location>
        <begin position="165"/>
        <end position="176"/>
    </location>
</feature>
<feature type="region of interest" description="Disordered" evidence="1">
    <location>
        <begin position="137"/>
        <end position="199"/>
    </location>
</feature>
<keyword evidence="3" id="KW-1185">Reference proteome</keyword>
<feature type="compositionally biased region" description="Basic and acidic residues" evidence="1">
    <location>
        <begin position="142"/>
        <end position="152"/>
    </location>
</feature>
<feature type="region of interest" description="Disordered" evidence="1">
    <location>
        <begin position="1"/>
        <end position="63"/>
    </location>
</feature>
<reference evidence="2 3" key="1">
    <citation type="journal article" date="2007" name="Nature">
        <title>Evolution of genes and genomes on the Drosophila phylogeny.</title>
        <authorList>
            <consortium name="Drosophila 12 Genomes Consortium"/>
            <person name="Clark A.G."/>
            <person name="Eisen M.B."/>
            <person name="Smith D.R."/>
            <person name="Bergman C.M."/>
            <person name="Oliver B."/>
            <person name="Markow T.A."/>
            <person name="Kaufman T.C."/>
            <person name="Kellis M."/>
            <person name="Gelbart W."/>
            <person name="Iyer V.N."/>
            <person name="Pollard D.A."/>
            <person name="Sackton T.B."/>
            <person name="Larracuente A.M."/>
            <person name="Singh N.D."/>
            <person name="Abad J.P."/>
            <person name="Abt D.N."/>
            <person name="Adryan B."/>
            <person name="Aguade M."/>
            <person name="Akashi H."/>
            <person name="Anderson W.W."/>
            <person name="Aquadro C.F."/>
            <person name="Ardell D.H."/>
            <person name="Arguello R."/>
            <person name="Artieri C.G."/>
            <person name="Barbash D.A."/>
            <person name="Barker D."/>
            <person name="Barsanti P."/>
            <person name="Batterham P."/>
            <person name="Batzoglou S."/>
            <person name="Begun D."/>
            <person name="Bhutkar A."/>
            <person name="Blanco E."/>
            <person name="Bosak S.A."/>
            <person name="Bradley R.K."/>
            <person name="Brand A.D."/>
            <person name="Brent M.R."/>
            <person name="Brooks A.N."/>
            <person name="Brown R.H."/>
            <person name="Butlin R.K."/>
            <person name="Caggese C."/>
            <person name="Calvi B.R."/>
            <person name="Bernardo de Carvalho A."/>
            <person name="Caspi A."/>
            <person name="Castrezana S."/>
            <person name="Celniker S.E."/>
            <person name="Chang J.L."/>
            <person name="Chapple C."/>
            <person name="Chatterji S."/>
            <person name="Chinwalla A."/>
            <person name="Civetta A."/>
            <person name="Clifton S.W."/>
            <person name="Comeron J.M."/>
            <person name="Costello J.C."/>
            <person name="Coyne J.A."/>
            <person name="Daub J."/>
            <person name="David R.G."/>
            <person name="Delcher A.L."/>
            <person name="Delehaunty K."/>
            <person name="Do C.B."/>
            <person name="Ebling H."/>
            <person name="Edwards K."/>
            <person name="Eickbush T."/>
            <person name="Evans J.D."/>
            <person name="Filipski A."/>
            <person name="Findeiss S."/>
            <person name="Freyhult E."/>
            <person name="Fulton L."/>
            <person name="Fulton R."/>
            <person name="Garcia A.C."/>
            <person name="Gardiner A."/>
            <person name="Garfield D.A."/>
            <person name="Garvin B.E."/>
            <person name="Gibson G."/>
            <person name="Gilbert D."/>
            <person name="Gnerre S."/>
            <person name="Godfrey J."/>
            <person name="Good R."/>
            <person name="Gotea V."/>
            <person name="Gravely B."/>
            <person name="Greenberg A.J."/>
            <person name="Griffiths-Jones S."/>
            <person name="Gross S."/>
            <person name="Guigo R."/>
            <person name="Gustafson E.A."/>
            <person name="Haerty W."/>
            <person name="Hahn M.W."/>
            <person name="Halligan D.L."/>
            <person name="Halpern A.L."/>
            <person name="Halter G.M."/>
            <person name="Han M.V."/>
            <person name="Heger A."/>
            <person name="Hillier L."/>
            <person name="Hinrichs A.S."/>
            <person name="Holmes I."/>
            <person name="Hoskins R.A."/>
            <person name="Hubisz M.J."/>
            <person name="Hultmark D."/>
            <person name="Huntley M.A."/>
            <person name="Jaffe D.B."/>
            <person name="Jagadeeshan S."/>
            <person name="Jeck W.R."/>
            <person name="Johnson J."/>
            <person name="Jones C.D."/>
            <person name="Jordan W.C."/>
            <person name="Karpen G.H."/>
            <person name="Kataoka E."/>
            <person name="Keightley P.D."/>
            <person name="Kheradpour P."/>
            <person name="Kirkness E.F."/>
            <person name="Koerich L.B."/>
            <person name="Kristiansen K."/>
            <person name="Kudrna D."/>
            <person name="Kulathinal R.J."/>
            <person name="Kumar S."/>
            <person name="Kwok R."/>
            <person name="Lander E."/>
            <person name="Langley C.H."/>
            <person name="Lapoint R."/>
            <person name="Lazzaro B.P."/>
            <person name="Lee S.J."/>
            <person name="Levesque L."/>
            <person name="Li R."/>
            <person name="Lin C.F."/>
            <person name="Lin M.F."/>
            <person name="Lindblad-Toh K."/>
            <person name="Llopart A."/>
            <person name="Long M."/>
            <person name="Low L."/>
            <person name="Lozovsky E."/>
            <person name="Lu J."/>
            <person name="Luo M."/>
            <person name="Machado C.A."/>
            <person name="Makalowski W."/>
            <person name="Marzo M."/>
            <person name="Matsuda M."/>
            <person name="Matzkin L."/>
            <person name="McAllister B."/>
            <person name="McBride C.S."/>
            <person name="McKernan B."/>
            <person name="McKernan K."/>
            <person name="Mendez-Lago M."/>
            <person name="Minx P."/>
            <person name="Mollenhauer M.U."/>
            <person name="Montooth K."/>
            <person name="Mount S.M."/>
            <person name="Mu X."/>
            <person name="Myers E."/>
            <person name="Negre B."/>
            <person name="Newfeld S."/>
            <person name="Nielsen R."/>
            <person name="Noor M.A."/>
            <person name="O'Grady P."/>
            <person name="Pachter L."/>
            <person name="Papaceit M."/>
            <person name="Parisi M.J."/>
            <person name="Parisi M."/>
            <person name="Parts L."/>
            <person name="Pedersen J.S."/>
            <person name="Pesole G."/>
            <person name="Phillippy A.M."/>
            <person name="Ponting C.P."/>
            <person name="Pop M."/>
            <person name="Porcelli D."/>
            <person name="Powell J.R."/>
            <person name="Prohaska S."/>
            <person name="Pruitt K."/>
            <person name="Puig M."/>
            <person name="Quesneville H."/>
            <person name="Ram K.R."/>
            <person name="Rand D."/>
            <person name="Rasmussen M.D."/>
            <person name="Reed L.K."/>
            <person name="Reenan R."/>
            <person name="Reily A."/>
            <person name="Remington K.A."/>
            <person name="Rieger T.T."/>
            <person name="Ritchie M.G."/>
            <person name="Robin C."/>
            <person name="Rogers Y.H."/>
            <person name="Rohde C."/>
            <person name="Rozas J."/>
            <person name="Rubenfield M.J."/>
            <person name="Ruiz A."/>
            <person name="Russo S."/>
            <person name="Salzberg S.L."/>
            <person name="Sanchez-Gracia A."/>
            <person name="Saranga D.J."/>
            <person name="Sato H."/>
            <person name="Schaeffer S.W."/>
            <person name="Schatz M.C."/>
            <person name="Schlenke T."/>
            <person name="Schwartz R."/>
            <person name="Segarra C."/>
            <person name="Singh R.S."/>
            <person name="Sirot L."/>
            <person name="Sirota M."/>
            <person name="Sisneros N.B."/>
            <person name="Smith C.D."/>
            <person name="Smith T.F."/>
            <person name="Spieth J."/>
            <person name="Stage D.E."/>
            <person name="Stark A."/>
            <person name="Stephan W."/>
            <person name="Strausberg R.L."/>
            <person name="Strempel S."/>
            <person name="Sturgill D."/>
            <person name="Sutton G."/>
            <person name="Sutton G.G."/>
            <person name="Tao W."/>
            <person name="Teichmann S."/>
            <person name="Tobari Y.N."/>
            <person name="Tomimura Y."/>
            <person name="Tsolas J.M."/>
            <person name="Valente V.L."/>
            <person name="Venter E."/>
            <person name="Venter J.C."/>
            <person name="Vicario S."/>
            <person name="Vieira F.G."/>
            <person name="Vilella A.J."/>
            <person name="Villasante A."/>
            <person name="Walenz B."/>
            <person name="Wang J."/>
            <person name="Wasserman M."/>
            <person name="Watts T."/>
            <person name="Wilson D."/>
            <person name="Wilson R.K."/>
            <person name="Wing R.A."/>
            <person name="Wolfner M.F."/>
            <person name="Wong A."/>
            <person name="Wong G.K."/>
            <person name="Wu C.I."/>
            <person name="Wu G."/>
            <person name="Yamamoto D."/>
            <person name="Yang H.P."/>
            <person name="Yang S.P."/>
            <person name="Yorke J.A."/>
            <person name="Yoshida K."/>
            <person name="Zdobnov E."/>
            <person name="Zhang P."/>
            <person name="Zhang Y."/>
            <person name="Zimin A.V."/>
            <person name="Baldwin J."/>
            <person name="Abdouelleil A."/>
            <person name="Abdulkadir J."/>
            <person name="Abebe A."/>
            <person name="Abera B."/>
            <person name="Abreu J."/>
            <person name="Acer S.C."/>
            <person name="Aftuck L."/>
            <person name="Alexander A."/>
            <person name="An P."/>
            <person name="Anderson E."/>
            <person name="Anderson S."/>
            <person name="Arachi H."/>
            <person name="Azer M."/>
            <person name="Bachantsang P."/>
            <person name="Barry A."/>
            <person name="Bayul T."/>
            <person name="Berlin A."/>
            <person name="Bessette D."/>
            <person name="Bloom T."/>
            <person name="Blye J."/>
            <person name="Boguslavskiy L."/>
            <person name="Bonnet C."/>
            <person name="Boukhgalter B."/>
            <person name="Bourzgui I."/>
            <person name="Brown A."/>
            <person name="Cahill P."/>
            <person name="Channer S."/>
            <person name="Cheshatsang Y."/>
            <person name="Chuda L."/>
            <person name="Citroen M."/>
            <person name="Collymore A."/>
            <person name="Cooke P."/>
            <person name="Costello M."/>
            <person name="D'Aco K."/>
            <person name="Daza R."/>
            <person name="De Haan G."/>
            <person name="DeGray S."/>
            <person name="DeMaso C."/>
            <person name="Dhargay N."/>
            <person name="Dooley K."/>
            <person name="Dooley E."/>
            <person name="Doricent M."/>
            <person name="Dorje P."/>
            <person name="Dorjee K."/>
            <person name="Dupes A."/>
            <person name="Elong R."/>
            <person name="Falk J."/>
            <person name="Farina A."/>
            <person name="Faro S."/>
            <person name="Ferguson D."/>
            <person name="Fisher S."/>
            <person name="Foley C.D."/>
            <person name="Franke A."/>
            <person name="Friedrich D."/>
            <person name="Gadbois L."/>
            <person name="Gearin G."/>
            <person name="Gearin C.R."/>
            <person name="Giannoukos G."/>
            <person name="Goode T."/>
            <person name="Graham J."/>
            <person name="Grandbois E."/>
            <person name="Grewal S."/>
            <person name="Gyaltsen K."/>
            <person name="Hafez N."/>
            <person name="Hagos B."/>
            <person name="Hall J."/>
            <person name="Henson C."/>
            <person name="Hollinger A."/>
            <person name="Honan T."/>
            <person name="Huard M.D."/>
            <person name="Hughes L."/>
            <person name="Hurhula B."/>
            <person name="Husby M.E."/>
            <person name="Kamat A."/>
            <person name="Kanga B."/>
            <person name="Kashin S."/>
            <person name="Khazanovich D."/>
            <person name="Kisner P."/>
            <person name="Lance K."/>
            <person name="Lara M."/>
            <person name="Lee W."/>
            <person name="Lennon N."/>
            <person name="Letendre F."/>
            <person name="LeVine R."/>
            <person name="Lipovsky A."/>
            <person name="Liu X."/>
            <person name="Liu J."/>
            <person name="Liu S."/>
            <person name="Lokyitsang T."/>
            <person name="Lokyitsang Y."/>
            <person name="Lubonja R."/>
            <person name="Lui A."/>
            <person name="MacDonald P."/>
            <person name="Magnisalis V."/>
            <person name="Maru K."/>
            <person name="Matthews C."/>
            <person name="McCusker W."/>
            <person name="McDonough S."/>
            <person name="Mehta T."/>
            <person name="Meldrim J."/>
            <person name="Meneus L."/>
            <person name="Mihai O."/>
            <person name="Mihalev A."/>
            <person name="Mihova T."/>
            <person name="Mittelman R."/>
            <person name="Mlenga V."/>
            <person name="Montmayeur A."/>
            <person name="Mulrain L."/>
            <person name="Navidi A."/>
            <person name="Naylor J."/>
            <person name="Negash T."/>
            <person name="Nguyen T."/>
            <person name="Nguyen N."/>
            <person name="Nicol R."/>
            <person name="Norbu C."/>
            <person name="Norbu N."/>
            <person name="Novod N."/>
            <person name="O'Neill B."/>
            <person name="Osman S."/>
            <person name="Markiewicz E."/>
            <person name="Oyono O.L."/>
            <person name="Patti C."/>
            <person name="Phunkhang P."/>
            <person name="Pierre F."/>
            <person name="Priest M."/>
            <person name="Raghuraman S."/>
            <person name="Rege F."/>
            <person name="Reyes R."/>
            <person name="Rise C."/>
            <person name="Rogov P."/>
            <person name="Ross K."/>
            <person name="Ryan E."/>
            <person name="Settipalli S."/>
            <person name="Shea T."/>
            <person name="Sherpa N."/>
            <person name="Shi L."/>
            <person name="Shih D."/>
            <person name="Sparrow T."/>
            <person name="Spaulding J."/>
            <person name="Stalker J."/>
            <person name="Stange-Thomann N."/>
            <person name="Stavropoulos S."/>
            <person name="Stone C."/>
            <person name="Strader C."/>
            <person name="Tesfaye S."/>
            <person name="Thomson T."/>
            <person name="Thoulutsang Y."/>
            <person name="Thoulutsang D."/>
            <person name="Topham K."/>
            <person name="Topping I."/>
            <person name="Tsamla T."/>
            <person name="Vassiliev H."/>
            <person name="Vo A."/>
            <person name="Wangchuk T."/>
            <person name="Wangdi T."/>
            <person name="Weiand M."/>
            <person name="Wilkinson J."/>
            <person name="Wilson A."/>
            <person name="Yadav S."/>
            <person name="Young G."/>
            <person name="Yu Q."/>
            <person name="Zembek L."/>
            <person name="Zhong D."/>
            <person name="Zimmer A."/>
            <person name="Zwirko Z."/>
            <person name="Jaffe D.B."/>
            <person name="Alvarez P."/>
            <person name="Brockman W."/>
            <person name="Butler J."/>
            <person name="Chin C."/>
            <person name="Gnerre S."/>
            <person name="Grabherr M."/>
            <person name="Kleber M."/>
            <person name="Mauceli E."/>
            <person name="MacCallum I."/>
        </authorList>
    </citation>
    <scope>NUCLEOTIDE SEQUENCE [LARGE SCALE GENOMIC DNA]</scope>
    <source>
        <strain evidence="3">Tucson 14024-0371.13</strain>
    </source>
</reference>